<comment type="caution">
    <text evidence="2">The sequence shown here is derived from an EMBL/GenBank/DDBJ whole genome shotgun (WGS) entry which is preliminary data.</text>
</comment>
<dbReference type="EMBL" id="RWGY01000567">
    <property type="protein sequence ID" value="TVU00596.1"/>
    <property type="molecule type" value="Genomic_DNA"/>
</dbReference>
<evidence type="ECO:0000256" key="1">
    <source>
        <dbReference type="SAM" id="MobiDB-lite"/>
    </source>
</evidence>
<reference evidence="2 3" key="1">
    <citation type="journal article" date="2019" name="Sci. Rep.">
        <title>A high-quality genome of Eragrostis curvula grass provides insights into Poaceae evolution and supports new strategies to enhance forage quality.</title>
        <authorList>
            <person name="Carballo J."/>
            <person name="Santos B.A.C.M."/>
            <person name="Zappacosta D."/>
            <person name="Garbus I."/>
            <person name="Selva J.P."/>
            <person name="Gallo C.A."/>
            <person name="Diaz A."/>
            <person name="Albertini E."/>
            <person name="Caccamo M."/>
            <person name="Echenique V."/>
        </authorList>
    </citation>
    <scope>NUCLEOTIDE SEQUENCE [LARGE SCALE GENOMIC DNA]</scope>
    <source>
        <strain evidence="3">cv. Victoria</strain>
        <tissue evidence="2">Leaf</tissue>
    </source>
</reference>
<protein>
    <submittedName>
        <fullName evidence="2">Uncharacterized protein</fullName>
    </submittedName>
</protein>
<name>A0A5J9SNM5_9POAL</name>
<organism evidence="2 3">
    <name type="scientific">Eragrostis curvula</name>
    <name type="common">weeping love grass</name>
    <dbReference type="NCBI Taxonomy" id="38414"/>
    <lineage>
        <taxon>Eukaryota</taxon>
        <taxon>Viridiplantae</taxon>
        <taxon>Streptophyta</taxon>
        <taxon>Embryophyta</taxon>
        <taxon>Tracheophyta</taxon>
        <taxon>Spermatophyta</taxon>
        <taxon>Magnoliopsida</taxon>
        <taxon>Liliopsida</taxon>
        <taxon>Poales</taxon>
        <taxon>Poaceae</taxon>
        <taxon>PACMAD clade</taxon>
        <taxon>Chloridoideae</taxon>
        <taxon>Eragrostideae</taxon>
        <taxon>Eragrostidinae</taxon>
        <taxon>Eragrostis</taxon>
    </lineage>
</organism>
<evidence type="ECO:0000313" key="3">
    <source>
        <dbReference type="Proteomes" id="UP000324897"/>
    </source>
</evidence>
<evidence type="ECO:0000313" key="2">
    <source>
        <dbReference type="EMBL" id="TVU00596.1"/>
    </source>
</evidence>
<keyword evidence="3" id="KW-1185">Reference proteome</keyword>
<dbReference type="Proteomes" id="UP000324897">
    <property type="component" value="Unassembled WGS sequence"/>
</dbReference>
<accession>A0A5J9SNM5</accession>
<dbReference type="Gramene" id="TVU00596">
    <property type="protein sequence ID" value="TVU00596"/>
    <property type="gene ID" value="EJB05_53959"/>
</dbReference>
<sequence length="137" mass="15834">MESMDGDTCAKEWPTHAKPKKDAETMIQSADYICTPADDEVVNPVKEMPKDLVVNAYITLLRAVQHLATPTMQHNGDEKVIMEEMYPDARSRKRTFLNKRIKSYLNSDMLVGLQKQIEFVMKSRRLPNHKWKDLKVA</sequence>
<dbReference type="AlphaFoldDB" id="A0A5J9SNM5"/>
<proteinExistence type="predicted"/>
<feature type="compositionally biased region" description="Basic and acidic residues" evidence="1">
    <location>
        <begin position="8"/>
        <end position="21"/>
    </location>
</feature>
<feature type="region of interest" description="Disordered" evidence="1">
    <location>
        <begin position="1"/>
        <end position="21"/>
    </location>
</feature>
<gene>
    <name evidence="2" type="ORF">EJB05_53959</name>
</gene>